<feature type="region of interest" description="Disordered" evidence="1">
    <location>
        <begin position="1"/>
        <end position="36"/>
    </location>
</feature>
<feature type="compositionally biased region" description="Basic and acidic residues" evidence="1">
    <location>
        <begin position="258"/>
        <end position="283"/>
    </location>
</feature>
<dbReference type="OrthoDB" id="2529079at2759"/>
<organism evidence="2 3">
    <name type="scientific">Rhodotorula taiwanensis</name>
    <dbReference type="NCBI Taxonomy" id="741276"/>
    <lineage>
        <taxon>Eukaryota</taxon>
        <taxon>Fungi</taxon>
        <taxon>Dikarya</taxon>
        <taxon>Basidiomycota</taxon>
        <taxon>Pucciniomycotina</taxon>
        <taxon>Microbotryomycetes</taxon>
        <taxon>Sporidiobolales</taxon>
        <taxon>Sporidiobolaceae</taxon>
        <taxon>Rhodotorula</taxon>
    </lineage>
</organism>
<name>A0A2S5BD31_9BASI</name>
<feature type="compositionally biased region" description="Low complexity" evidence="1">
    <location>
        <begin position="25"/>
        <end position="36"/>
    </location>
</feature>
<feature type="region of interest" description="Disordered" evidence="1">
    <location>
        <begin position="179"/>
        <end position="402"/>
    </location>
</feature>
<feature type="compositionally biased region" description="Low complexity" evidence="1">
    <location>
        <begin position="348"/>
        <end position="374"/>
    </location>
</feature>
<evidence type="ECO:0000313" key="2">
    <source>
        <dbReference type="EMBL" id="POY74677.1"/>
    </source>
</evidence>
<feature type="compositionally biased region" description="Polar residues" evidence="1">
    <location>
        <begin position="245"/>
        <end position="254"/>
    </location>
</feature>
<feature type="region of interest" description="Disordered" evidence="1">
    <location>
        <begin position="415"/>
        <end position="442"/>
    </location>
</feature>
<proteinExistence type="predicted"/>
<comment type="caution">
    <text evidence="2">The sequence shown here is derived from an EMBL/GenBank/DDBJ whole genome shotgun (WGS) entry which is preliminary data.</text>
</comment>
<dbReference type="Proteomes" id="UP000237144">
    <property type="component" value="Unassembled WGS sequence"/>
</dbReference>
<dbReference type="AlphaFoldDB" id="A0A2S5BD31"/>
<keyword evidence="3" id="KW-1185">Reference proteome</keyword>
<accession>A0A2S5BD31</accession>
<reference evidence="2 3" key="1">
    <citation type="journal article" date="2018" name="Front. Microbiol.">
        <title>Prospects for Fungal Bioremediation of Acidic Radioactive Waste Sites: Characterization and Genome Sequence of Rhodotorula taiwanensis MD1149.</title>
        <authorList>
            <person name="Tkavc R."/>
            <person name="Matrosova V.Y."/>
            <person name="Grichenko O.E."/>
            <person name="Gostincar C."/>
            <person name="Volpe R.P."/>
            <person name="Klimenkova P."/>
            <person name="Gaidamakova E.K."/>
            <person name="Zhou C.E."/>
            <person name="Stewart B.J."/>
            <person name="Lyman M.G."/>
            <person name="Malfatti S.A."/>
            <person name="Rubinfeld B."/>
            <person name="Courtot M."/>
            <person name="Singh J."/>
            <person name="Dalgard C.L."/>
            <person name="Hamilton T."/>
            <person name="Frey K.G."/>
            <person name="Gunde-Cimerman N."/>
            <person name="Dugan L."/>
            <person name="Daly M.J."/>
        </authorList>
    </citation>
    <scope>NUCLEOTIDE SEQUENCE [LARGE SCALE GENOMIC DNA]</scope>
    <source>
        <strain evidence="2 3">MD1149</strain>
    </source>
</reference>
<dbReference type="EMBL" id="PJQD01000023">
    <property type="protein sequence ID" value="POY74677.1"/>
    <property type="molecule type" value="Genomic_DNA"/>
</dbReference>
<protein>
    <submittedName>
        <fullName evidence="2">Uncharacterized protein</fullName>
    </submittedName>
</protein>
<gene>
    <name evidence="2" type="ORF">BMF94_2439</name>
</gene>
<evidence type="ECO:0000256" key="1">
    <source>
        <dbReference type="SAM" id="MobiDB-lite"/>
    </source>
</evidence>
<sequence>MSRYNGPPRHRPEPLALGAGPYSIQSQQYPQQQYQQQYHNRYQQPLHSAPLPNMSQHAYAPLQPSRLQSNPQTAAALAEFQQAQQVYLAELNRTIEHQIAVQQQVEREAALRLLSIQQQQRELYGLQQGPASAGLPNCGHGQQHDQAFLRQESQYQQQQQHQHSSLAQQANPLVASALARRQRQDAAAHGFPQQTSHYRDQRGYDQAPHQFQHRTTPSPPAVILSAPGEPYPDTSSSGSDSGETRPTSPESSVVQAAPKRDEVKASRRRSHLDALTHTVEHAEQRRRRRPVSIAGPADLPNGQQQATRGLQPRWPGQATGHGLGGPLAPRAVSDPLLSPRTPNYRHGSTPPSSASSATTLTPSNAALGPPTARTGPPPVPGTASAIRQPRGPPTDLDAAQTNFAQRIRARAIGSLKVRSGRNSDDADQPAPLAAGLAGLRVD</sequence>
<feature type="compositionally biased region" description="Low complexity" evidence="1">
    <location>
        <begin position="428"/>
        <end position="442"/>
    </location>
</feature>
<evidence type="ECO:0000313" key="3">
    <source>
        <dbReference type="Proteomes" id="UP000237144"/>
    </source>
</evidence>